<dbReference type="STRING" id="1469647.BC351_10680"/>
<evidence type="ECO:0000313" key="2">
    <source>
        <dbReference type="Proteomes" id="UP000190626"/>
    </source>
</evidence>
<keyword evidence="2" id="KW-1185">Reference proteome</keyword>
<reference evidence="2" key="1">
    <citation type="submission" date="2016-07" db="EMBL/GenBank/DDBJ databases">
        <authorList>
            <person name="Florea S."/>
            <person name="Webb J.S."/>
            <person name="Jaromczyk J."/>
            <person name="Schardl C.L."/>
        </authorList>
    </citation>
    <scope>NUCLEOTIDE SEQUENCE [LARGE SCALE GENOMIC DNA]</scope>
    <source>
        <strain evidence="2">CY1</strain>
    </source>
</reference>
<organism evidence="1 2">
    <name type="scientific">Paenibacillus ferrarius</name>
    <dbReference type="NCBI Taxonomy" id="1469647"/>
    <lineage>
        <taxon>Bacteria</taxon>
        <taxon>Bacillati</taxon>
        <taxon>Bacillota</taxon>
        <taxon>Bacilli</taxon>
        <taxon>Bacillales</taxon>
        <taxon>Paenibacillaceae</taxon>
        <taxon>Paenibacillus</taxon>
    </lineage>
</organism>
<comment type="caution">
    <text evidence="1">The sequence shown here is derived from an EMBL/GenBank/DDBJ whole genome shotgun (WGS) entry which is preliminary data.</text>
</comment>
<protein>
    <submittedName>
        <fullName evidence="1">Uncharacterized protein</fullName>
    </submittedName>
</protein>
<name>A0A1V4H961_9BACL</name>
<dbReference type="AlphaFoldDB" id="A0A1V4H961"/>
<accession>A0A1V4H961</accession>
<dbReference type="Proteomes" id="UP000190626">
    <property type="component" value="Unassembled WGS sequence"/>
</dbReference>
<proteinExistence type="predicted"/>
<evidence type="ECO:0000313" key="1">
    <source>
        <dbReference type="EMBL" id="OPH47646.1"/>
    </source>
</evidence>
<gene>
    <name evidence="1" type="ORF">BC351_10680</name>
</gene>
<dbReference type="EMBL" id="MBTG01000056">
    <property type="protein sequence ID" value="OPH47646.1"/>
    <property type="molecule type" value="Genomic_DNA"/>
</dbReference>
<sequence>MSLKLRYCDVHAAMCYYCGVVDDEEKVCLNGFVPFHPSCLRESKSYLVKMEFIWDMLNIYYLYESEYAIRDLLKHEFNDERILNYKLIVKDRRFTIYVLSENDRLYMYSAQVDGFNWDEQRAELSKQDLFVFSNLFN</sequence>